<sequence>GYFGARLNGAMLLRATEFLGADLVVEGSSPARAEQIEEGTRLQLKHAQIVVFSSVIATDAGIQLSSIKAVDDAYPLRGELKSAPDLYQSEQAGSGPKPGEAWAEARLFPAVDLKIGDDIDVGAKTLKL</sequence>
<feature type="non-terminal residue" evidence="1">
    <location>
        <position position="1"/>
    </location>
</feature>
<comment type="caution">
    <text evidence="1">The sequence shown here is derived from an EMBL/GenBank/DDBJ whole genome shotgun (WGS) entry which is preliminary data.</text>
</comment>
<dbReference type="InterPro" id="IPR038766">
    <property type="entry name" value="Membrane_comp_ABC_pdt"/>
</dbReference>
<evidence type="ECO:0000313" key="2">
    <source>
        <dbReference type="Proteomes" id="UP000015729"/>
    </source>
</evidence>
<dbReference type="EMBL" id="AOKG01002048">
    <property type="protein sequence ID" value="EPN40256.1"/>
    <property type="molecule type" value="Genomic_DNA"/>
</dbReference>
<dbReference type="GO" id="GO:0005886">
    <property type="term" value="C:plasma membrane"/>
    <property type="evidence" value="ECO:0007669"/>
    <property type="project" value="TreeGrafter"/>
</dbReference>
<dbReference type="AlphaFoldDB" id="S6T9P8"/>
<protein>
    <submittedName>
        <fullName evidence="1">Permease</fullName>
    </submittedName>
</protein>
<reference evidence="1 2" key="1">
    <citation type="journal article" date="2013" name="PLoS Pathog.">
        <title>Genomic analysis of the Kiwifruit pathogen Pseudomonas syringae pv. actinidiae provides insight into the origins of an emergent plant disease.</title>
        <authorList>
            <person name="McCann H.C."/>
            <person name="Rikkerink E.H."/>
            <person name="Bertels F."/>
            <person name="Fiers M."/>
            <person name="Lu A."/>
            <person name="Rees-George J."/>
            <person name="Andersen M.T."/>
            <person name="Gleave A.P."/>
            <person name="Haubold B."/>
            <person name="Wohlers M.W."/>
            <person name="Guttman D.S."/>
            <person name="Wang P.W."/>
            <person name="Straub C."/>
            <person name="Vanneste J.L."/>
            <person name="Rainey P.B."/>
            <person name="Templeton M.D."/>
        </authorList>
    </citation>
    <scope>NUCLEOTIDE SEQUENCE [LARGE SCALE GENOMIC DNA]</scope>
    <source>
        <strain evidence="1 2">ICMP 18807</strain>
    </source>
</reference>
<proteinExistence type="predicted"/>
<name>S6T9P8_PSESF</name>
<feature type="non-terminal residue" evidence="1">
    <location>
        <position position="128"/>
    </location>
</feature>
<gene>
    <name evidence="1" type="ORF">A244_29950</name>
</gene>
<evidence type="ECO:0000313" key="1">
    <source>
        <dbReference type="EMBL" id="EPN40256.1"/>
    </source>
</evidence>
<dbReference type="PANTHER" id="PTHR30287:SF1">
    <property type="entry name" value="INNER MEMBRANE PROTEIN"/>
    <property type="match status" value="1"/>
</dbReference>
<dbReference type="PATRIC" id="fig|1194404.4.peg.6166"/>
<organism evidence="1 2">
    <name type="scientific">Pseudomonas syringae pv. actinidiae ICMP 18807</name>
    <dbReference type="NCBI Taxonomy" id="1194404"/>
    <lineage>
        <taxon>Bacteria</taxon>
        <taxon>Pseudomonadati</taxon>
        <taxon>Pseudomonadota</taxon>
        <taxon>Gammaproteobacteria</taxon>
        <taxon>Pseudomonadales</taxon>
        <taxon>Pseudomonadaceae</taxon>
        <taxon>Pseudomonas</taxon>
        <taxon>Pseudomonas syringae</taxon>
    </lineage>
</organism>
<accession>S6T9P8</accession>
<dbReference type="PANTHER" id="PTHR30287">
    <property type="entry name" value="MEMBRANE COMPONENT OF PREDICTED ABC SUPERFAMILY METABOLITE UPTAKE TRANSPORTER"/>
    <property type="match status" value="1"/>
</dbReference>
<dbReference type="Proteomes" id="UP000015729">
    <property type="component" value="Unassembled WGS sequence"/>
</dbReference>